<organism evidence="12 13">
    <name type="scientific">Falsibacillus albus</name>
    <dbReference type="NCBI Taxonomy" id="2478915"/>
    <lineage>
        <taxon>Bacteria</taxon>
        <taxon>Bacillati</taxon>
        <taxon>Bacillota</taxon>
        <taxon>Bacilli</taxon>
        <taxon>Bacillales</taxon>
        <taxon>Bacillaceae</taxon>
        <taxon>Falsibacillus</taxon>
    </lineage>
</organism>
<evidence type="ECO:0000256" key="4">
    <source>
        <dbReference type="ARBA" id="ARBA00022525"/>
    </source>
</evidence>
<evidence type="ECO:0000313" key="13">
    <source>
        <dbReference type="Proteomes" id="UP000276770"/>
    </source>
</evidence>
<feature type="active site" description="Charge relay system" evidence="9 10">
    <location>
        <position position="168"/>
    </location>
</feature>
<evidence type="ECO:0000256" key="2">
    <source>
        <dbReference type="ARBA" id="ARBA00004613"/>
    </source>
</evidence>
<dbReference type="GO" id="GO:0005576">
    <property type="term" value="C:extracellular region"/>
    <property type="evidence" value="ECO:0007669"/>
    <property type="project" value="UniProtKB-SubCell"/>
</dbReference>
<dbReference type="PROSITE" id="PS51892">
    <property type="entry name" value="SUBTILASE"/>
    <property type="match status" value="1"/>
</dbReference>
<dbReference type="SUPFAM" id="SSF52743">
    <property type="entry name" value="Subtilisin-like"/>
    <property type="match status" value="1"/>
</dbReference>
<dbReference type="InterPro" id="IPR022398">
    <property type="entry name" value="Peptidase_S8_His-AS"/>
</dbReference>
<sequence length="1167" mass="128057">MLNKWTRGLMAAGLSAGIAVSGVNNIPQNVLAKGSETYQAASLLEKNPLVAGNQYNKDHQAISDDTLVIKYTRPFSYGEYTKAGTQLLQVVPELNYAIVKVLDKSKFQNSILYFQKSAKTVSVKPSAMYTPLSIGDPKADIQYMHQMLHTSEAQKLAGKNKVVVAVVDQGVDPNHPELASNLLPSYNAVNPMNQGMPDFHGTHVAGIIAAKKDNGIGGFGINPNVKILSIDVFNRSWGASDFSIAQGILTAVKKGANIINLSLGGPVDSPIIREAVEEAIKKNIVVVAAAGNSGDETVDYPAAYEGVISVGSVNSQKQLSDFSSYGPSVDLVAPGEDIYSTLYDYEKKSTFASMSGTSMAAPVVSGAASLLLSKYPKLSPAQVEYILEHTADDLGAKGFDVKYGYGLINLVKALKFNTKNIPSLLNNKSSVAEKIKRAVPLKGAAVEKGAFVKPFDEKLYKMDVKEGQQIQVNLSCSQQYDYKMELHFVSNDQDQTVKVNDVREGKEEGKMIKAPFSGTLLISVNDVNGRYDDSKARKSQYQLNVSVNNQELEDESSLETPIEVENLPYNSASTPLHFLKDDGDDDYFHLTVKESQMVKVNLSGVAGVDSNLSVFTAEQLGLGNDALPDEGMAEKADMGMEEHSIEPLYYQNSEGIGEGETLVFRADPDMDYYVKASNNPNDYFGGYDYYQNPQMEKVEASSSLNPYSLKIEGKVVPEDEDVFPYDGAAGDDGMDNPGEKGLATQRIKIASQSNMEETNPEADFVQMLQDQAMDYQLGDEASGYLQSRDDEDWLQIGADESGLYQFNINPSSSERPLVEIYQLVQPHEDEEDAAPYLQLVGENVRRGWSNAEVSPVLYTVLEQGKQYFVKITFDYISGSLPFDGYSITSKKAAGNVLDRYESNDEFQDAKNLPGASFTANFAKANDQDMYYYTAQKEAIMGVTIDRGTAVKSLKDKFPSDLFAPFYGVAAVLEDVNNNHKLDEEENQTVQVVDHITAEGFTYGSVKVEKGKHYFVVVSGYLDSDLPFTLTPYKFHFSPVNEKDEDKGAVIKNNSSNKPLKLNKVTSRLYTKAGYLNSGVPYGDEDWYGIAVPKKSNVKIRLITGMEVDGTISIYQNGKLIKEADYYPSGDDEIISLPLNKGSYQIKVRDAAGNSSIDPYLLKVYFGK</sequence>
<protein>
    <submittedName>
        <fullName evidence="12">Peptidase S8</fullName>
    </submittedName>
</protein>
<dbReference type="Proteomes" id="UP000276770">
    <property type="component" value="Unassembled WGS sequence"/>
</dbReference>
<dbReference type="Gene3D" id="2.60.120.380">
    <property type="match status" value="4"/>
</dbReference>
<evidence type="ECO:0000256" key="5">
    <source>
        <dbReference type="ARBA" id="ARBA00022670"/>
    </source>
</evidence>
<dbReference type="EMBL" id="RCVZ01000003">
    <property type="protein sequence ID" value="RLQ96833.1"/>
    <property type="molecule type" value="Genomic_DNA"/>
</dbReference>
<evidence type="ECO:0000256" key="10">
    <source>
        <dbReference type="PROSITE-ProRule" id="PRU01240"/>
    </source>
</evidence>
<keyword evidence="8" id="KW-0106">Calcium</keyword>
<dbReference type="GO" id="GO:0006508">
    <property type="term" value="P:proteolysis"/>
    <property type="evidence" value="ECO:0007669"/>
    <property type="project" value="UniProtKB-KW"/>
</dbReference>
<comment type="similarity">
    <text evidence="3 10">Belongs to the peptidase S8 family.</text>
</comment>
<dbReference type="PROSITE" id="PS00138">
    <property type="entry name" value="SUBTILASE_SER"/>
    <property type="match status" value="1"/>
</dbReference>
<comment type="caution">
    <text evidence="12">The sequence shown here is derived from an EMBL/GenBank/DDBJ whole genome shotgun (WGS) entry which is preliminary data.</text>
</comment>
<gene>
    <name evidence="12" type="ORF">D9X91_06960</name>
</gene>
<dbReference type="PANTHER" id="PTHR43806">
    <property type="entry name" value="PEPTIDASE S8"/>
    <property type="match status" value="1"/>
</dbReference>
<dbReference type="Pfam" id="PF00082">
    <property type="entry name" value="Peptidase_S8"/>
    <property type="match status" value="1"/>
</dbReference>
<proteinExistence type="inferred from homology"/>
<keyword evidence="5 10" id="KW-0645">Protease</keyword>
<keyword evidence="7 10" id="KW-0720">Serine protease</keyword>
<dbReference type="InterPro" id="IPR050131">
    <property type="entry name" value="Peptidase_S8_subtilisin-like"/>
</dbReference>
<feature type="domain" description="Peptidase S8/S53" evidence="11">
    <location>
        <begin position="160"/>
        <end position="406"/>
    </location>
</feature>
<evidence type="ECO:0000259" key="11">
    <source>
        <dbReference type="Pfam" id="PF00082"/>
    </source>
</evidence>
<dbReference type="PRINTS" id="PR00723">
    <property type="entry name" value="SUBTILISIN"/>
</dbReference>
<keyword evidence="4" id="KW-0964">Secreted</keyword>
<keyword evidence="13" id="KW-1185">Reference proteome</keyword>
<comment type="subcellular location">
    <subcellularLocation>
        <location evidence="2">Secreted</location>
    </subcellularLocation>
</comment>
<feature type="active site" description="Charge relay system" evidence="9 10">
    <location>
        <position position="200"/>
    </location>
</feature>
<accession>A0A3L7K182</accession>
<dbReference type="GO" id="GO:0004252">
    <property type="term" value="F:serine-type endopeptidase activity"/>
    <property type="evidence" value="ECO:0007669"/>
    <property type="project" value="UniProtKB-UniRule"/>
</dbReference>
<dbReference type="InterPro" id="IPR036852">
    <property type="entry name" value="Peptidase_S8/S53_dom_sf"/>
</dbReference>
<evidence type="ECO:0000313" key="12">
    <source>
        <dbReference type="EMBL" id="RLQ96833.1"/>
    </source>
</evidence>
<evidence type="ECO:0000256" key="6">
    <source>
        <dbReference type="ARBA" id="ARBA00022801"/>
    </source>
</evidence>
<name>A0A3L7K182_9BACI</name>
<comment type="cofactor">
    <cofactor evidence="1">
        <name>Ca(2+)</name>
        <dbReference type="ChEBI" id="CHEBI:29108"/>
    </cofactor>
</comment>
<evidence type="ECO:0000256" key="8">
    <source>
        <dbReference type="ARBA" id="ARBA00022837"/>
    </source>
</evidence>
<dbReference type="InterPro" id="IPR000209">
    <property type="entry name" value="Peptidase_S8/S53_dom"/>
</dbReference>
<feature type="active site" description="Charge relay system" evidence="9 10">
    <location>
        <position position="358"/>
    </location>
</feature>
<dbReference type="Gene3D" id="3.40.50.200">
    <property type="entry name" value="Peptidase S8/S53 domain"/>
    <property type="match status" value="1"/>
</dbReference>
<dbReference type="AlphaFoldDB" id="A0A3L7K182"/>
<keyword evidence="6 10" id="KW-0378">Hydrolase</keyword>
<dbReference type="PROSITE" id="PS00137">
    <property type="entry name" value="SUBTILASE_HIS"/>
    <property type="match status" value="1"/>
</dbReference>
<dbReference type="InterPro" id="IPR023828">
    <property type="entry name" value="Peptidase_S8_Ser-AS"/>
</dbReference>
<evidence type="ECO:0000256" key="3">
    <source>
        <dbReference type="ARBA" id="ARBA00011073"/>
    </source>
</evidence>
<evidence type="ECO:0000256" key="7">
    <source>
        <dbReference type="ARBA" id="ARBA00022825"/>
    </source>
</evidence>
<dbReference type="InterPro" id="IPR015500">
    <property type="entry name" value="Peptidase_S8_subtilisin-rel"/>
</dbReference>
<evidence type="ECO:0000256" key="9">
    <source>
        <dbReference type="PIRSR" id="PIRSR615500-1"/>
    </source>
</evidence>
<evidence type="ECO:0000256" key="1">
    <source>
        <dbReference type="ARBA" id="ARBA00001913"/>
    </source>
</evidence>
<dbReference type="PANTHER" id="PTHR43806:SF11">
    <property type="entry name" value="CEREVISIN-RELATED"/>
    <property type="match status" value="1"/>
</dbReference>
<reference evidence="12 13" key="1">
    <citation type="submission" date="2018-10" db="EMBL/GenBank/DDBJ databases">
        <title>Falsibacillus sp. genome draft.</title>
        <authorList>
            <person name="Shi S."/>
        </authorList>
    </citation>
    <scope>NUCLEOTIDE SEQUENCE [LARGE SCALE GENOMIC DNA]</scope>
    <source>
        <strain evidence="12 13">GY 10110</strain>
    </source>
</reference>